<organism evidence="15 16">
    <name type="scientific">Verticillium longisporum</name>
    <name type="common">Verticillium dahliae var. longisporum</name>
    <dbReference type="NCBI Taxonomy" id="100787"/>
    <lineage>
        <taxon>Eukaryota</taxon>
        <taxon>Fungi</taxon>
        <taxon>Dikarya</taxon>
        <taxon>Ascomycota</taxon>
        <taxon>Pezizomycotina</taxon>
        <taxon>Sordariomycetes</taxon>
        <taxon>Hypocreomycetidae</taxon>
        <taxon>Glomerellales</taxon>
        <taxon>Plectosphaerellaceae</taxon>
        <taxon>Verticillium</taxon>
    </lineage>
</organism>
<dbReference type="InterPro" id="IPR011059">
    <property type="entry name" value="Metal-dep_hydrolase_composite"/>
</dbReference>
<dbReference type="GO" id="GO:0005576">
    <property type="term" value="C:extracellular region"/>
    <property type="evidence" value="ECO:0007669"/>
    <property type="project" value="UniProtKB-SubCell"/>
</dbReference>
<dbReference type="InterPro" id="IPR005103">
    <property type="entry name" value="AA9_LPMO"/>
</dbReference>
<feature type="non-terminal residue" evidence="15">
    <location>
        <position position="446"/>
    </location>
</feature>
<dbReference type="EMBL" id="CVQI01006335">
    <property type="protein sequence ID" value="CRK15781.1"/>
    <property type="molecule type" value="Genomic_DNA"/>
</dbReference>
<evidence type="ECO:0000256" key="12">
    <source>
        <dbReference type="SAM" id="SignalP"/>
    </source>
</evidence>
<keyword evidence="4 12" id="KW-0732">Signal</keyword>
<comment type="cofactor">
    <cofactor evidence="1">
        <name>Cu(2+)</name>
        <dbReference type="ChEBI" id="CHEBI:29036"/>
    </cofactor>
</comment>
<evidence type="ECO:0000256" key="11">
    <source>
        <dbReference type="ARBA" id="ARBA00047174"/>
    </source>
</evidence>
<dbReference type="EC" id="1.14.99.56" evidence="11"/>
<dbReference type="CDD" id="cd21175">
    <property type="entry name" value="LPMO_AA9"/>
    <property type="match status" value="1"/>
</dbReference>
<dbReference type="InterPro" id="IPR006680">
    <property type="entry name" value="Amidohydro-rel"/>
</dbReference>
<comment type="similarity">
    <text evidence="9">Belongs to the polysaccharide monooxygenase AA9 family.</text>
</comment>
<feature type="signal peptide" evidence="12">
    <location>
        <begin position="1"/>
        <end position="20"/>
    </location>
</feature>
<dbReference type="InterPro" id="IPR032466">
    <property type="entry name" value="Metal_Hydrolase"/>
</dbReference>
<reference evidence="16" key="1">
    <citation type="submission" date="2015-05" db="EMBL/GenBank/DDBJ databases">
        <authorList>
            <person name="Fogelqvist Johan"/>
        </authorList>
    </citation>
    <scope>NUCLEOTIDE SEQUENCE [LARGE SCALE GENOMIC DNA]</scope>
</reference>
<dbReference type="GO" id="GO:0016810">
    <property type="term" value="F:hydrolase activity, acting on carbon-nitrogen (but not peptide) bonds"/>
    <property type="evidence" value="ECO:0007669"/>
    <property type="project" value="InterPro"/>
</dbReference>
<dbReference type="SUPFAM" id="SSF51338">
    <property type="entry name" value="Composite domain of metallo-dependent hydrolases"/>
    <property type="match status" value="1"/>
</dbReference>
<dbReference type="GO" id="GO:0030245">
    <property type="term" value="P:cellulose catabolic process"/>
    <property type="evidence" value="ECO:0007669"/>
    <property type="project" value="UniProtKB-KW"/>
</dbReference>
<evidence type="ECO:0000256" key="1">
    <source>
        <dbReference type="ARBA" id="ARBA00001973"/>
    </source>
</evidence>
<feature type="domain" description="Amidohydrolase-related" evidence="13">
    <location>
        <begin position="230"/>
        <end position="380"/>
    </location>
</feature>
<evidence type="ECO:0000313" key="15">
    <source>
        <dbReference type="EMBL" id="CRK15781.1"/>
    </source>
</evidence>
<keyword evidence="8" id="KW-0624">Polysaccharide degradation</keyword>
<proteinExistence type="inferred from homology"/>
<keyword evidence="5" id="KW-0136">Cellulose degradation</keyword>
<feature type="chain" id="PRO_5002566105" description="lytic cellulose monooxygenase (C4-dehydrogenating)" evidence="12">
    <location>
        <begin position="21"/>
        <end position="446"/>
    </location>
</feature>
<evidence type="ECO:0000256" key="6">
    <source>
        <dbReference type="ARBA" id="ARBA00023157"/>
    </source>
</evidence>
<keyword evidence="3" id="KW-0964">Secreted</keyword>
<keyword evidence="7" id="KW-0119">Carbohydrate metabolism</keyword>
<dbReference type="Gene3D" id="2.70.50.70">
    <property type="match status" value="1"/>
</dbReference>
<feature type="domain" description="Auxiliary Activity family 9 catalytic" evidence="14">
    <location>
        <begin position="21"/>
        <end position="187"/>
    </location>
</feature>
<evidence type="ECO:0000256" key="9">
    <source>
        <dbReference type="ARBA" id="ARBA00044502"/>
    </source>
</evidence>
<evidence type="ECO:0000256" key="3">
    <source>
        <dbReference type="ARBA" id="ARBA00022525"/>
    </source>
</evidence>
<evidence type="ECO:0000256" key="7">
    <source>
        <dbReference type="ARBA" id="ARBA00023277"/>
    </source>
</evidence>
<evidence type="ECO:0000259" key="13">
    <source>
        <dbReference type="Pfam" id="PF01979"/>
    </source>
</evidence>
<keyword evidence="6" id="KW-1015">Disulfide bond</keyword>
<sequence>MSSIKSTIALAGAFATTALAHGTVTGFAADGKYEGGYKLSYYYDKINKQPVPEVAAWSAENLDNGFVDGTGYATSDIACHIKSAPGATTASVAAGGKVDFFWSDWPESHFGPVFTYVANCGGDCSAADKATLEWVKIDEAGYNAETKKWAATDLIANNNTWTTTVPATLAAGNYVFRHEIIAMHGAYMAHVGEGVDAEAENEFRCLSSATYDTTPKAGGGGLSTDIIAPNLALIHALGLTKSDFDLVAARHATVVWSPRSNVFLYGKTLDVQYLLDAGITVALGTDWLPSGSATMAREAVCGFAATKASYGHALDAKTLWEMMTINAAKVAGFDRHLGSFEVGKLADVAVFAGAPREDAFAQAVFSSGEDVELVMRGGKVLLAAEKIKRAATGACEPVVVGHSNKTLCVEEELGRSYAEFESNLGGVYPALLPGVPSGEPTCEPTR</sequence>
<dbReference type="Gene3D" id="3.20.20.140">
    <property type="entry name" value="Metal-dependent hydrolases"/>
    <property type="match status" value="1"/>
</dbReference>
<name>A0A0G4L1D7_VERLO</name>
<evidence type="ECO:0000256" key="8">
    <source>
        <dbReference type="ARBA" id="ARBA00023326"/>
    </source>
</evidence>
<comment type="catalytic activity">
    <reaction evidence="10">
        <text>[(1-&gt;4)-beta-D-glucosyl]n+m + reduced acceptor + O2 = 4-dehydro-beta-D-glucosyl-[(1-&gt;4)-beta-D-glucosyl]n-1 + [(1-&gt;4)-beta-D-glucosyl]m + acceptor + H2O.</text>
        <dbReference type="EC" id="1.14.99.56"/>
    </reaction>
</comment>
<evidence type="ECO:0000256" key="4">
    <source>
        <dbReference type="ARBA" id="ARBA00022729"/>
    </source>
</evidence>
<dbReference type="PANTHER" id="PTHR33353:SF34">
    <property type="entry name" value="ENDO-BETA-1,4-GLUCANASE D"/>
    <property type="match status" value="1"/>
</dbReference>
<dbReference type="Proteomes" id="UP000045706">
    <property type="component" value="Unassembled WGS sequence"/>
</dbReference>
<accession>A0A0G4L1D7</accession>
<protein>
    <recommendedName>
        <fullName evidence="11">lytic cellulose monooxygenase (C4-dehydrogenating)</fullName>
        <ecNumber evidence="11">1.14.99.56</ecNumber>
    </recommendedName>
</protein>
<evidence type="ECO:0000313" key="16">
    <source>
        <dbReference type="Proteomes" id="UP000045706"/>
    </source>
</evidence>
<evidence type="ECO:0000259" key="14">
    <source>
        <dbReference type="Pfam" id="PF03443"/>
    </source>
</evidence>
<dbReference type="AlphaFoldDB" id="A0A0G4L1D7"/>
<dbReference type="SUPFAM" id="SSF51556">
    <property type="entry name" value="Metallo-dependent hydrolases"/>
    <property type="match status" value="1"/>
</dbReference>
<evidence type="ECO:0000256" key="2">
    <source>
        <dbReference type="ARBA" id="ARBA00004613"/>
    </source>
</evidence>
<dbReference type="Pfam" id="PF03443">
    <property type="entry name" value="AA9"/>
    <property type="match status" value="1"/>
</dbReference>
<dbReference type="PANTHER" id="PTHR33353">
    <property type="entry name" value="PUTATIVE (AFU_ORTHOLOGUE AFUA_1G12560)-RELATED"/>
    <property type="match status" value="1"/>
</dbReference>
<evidence type="ECO:0000256" key="10">
    <source>
        <dbReference type="ARBA" id="ARBA00045077"/>
    </source>
</evidence>
<evidence type="ECO:0000256" key="5">
    <source>
        <dbReference type="ARBA" id="ARBA00023001"/>
    </source>
</evidence>
<comment type="subcellular location">
    <subcellularLocation>
        <location evidence="2">Secreted</location>
    </subcellularLocation>
</comment>
<dbReference type="InterPro" id="IPR049892">
    <property type="entry name" value="AA9"/>
</dbReference>
<dbReference type="Pfam" id="PF01979">
    <property type="entry name" value="Amidohydro_1"/>
    <property type="match status" value="1"/>
</dbReference>
<gene>
    <name evidence="15" type="ORF">BN1723_010783</name>
</gene>